<evidence type="ECO:0000259" key="8">
    <source>
        <dbReference type="Pfam" id="PF02562"/>
    </source>
</evidence>
<feature type="domain" description="PhoH-like protein" evidence="8">
    <location>
        <begin position="143"/>
        <end position="346"/>
    </location>
</feature>
<dbReference type="FunFam" id="3.40.50.300:FF:000013">
    <property type="entry name" value="PhoH family ATPase"/>
    <property type="match status" value="1"/>
</dbReference>
<evidence type="ECO:0000256" key="3">
    <source>
        <dbReference type="ARBA" id="ARBA00022490"/>
    </source>
</evidence>
<reference evidence="9 10" key="1">
    <citation type="journal article" date="2012" name="J. Bacteriol.">
        <title>Genome Sequence of Radiation-Resistant Modestobacter marinus Strain BC501, a Representative Actinobacterium That Thrives on Calcareous Stone Surfaces.</title>
        <authorList>
            <person name="Normand P."/>
            <person name="Gury J."/>
            <person name="Pujic P."/>
            <person name="Chouaia B."/>
            <person name="Crotti E."/>
            <person name="Brusetti L."/>
            <person name="Daffonchio D."/>
            <person name="Vacherie B."/>
            <person name="Barbe V."/>
            <person name="Medigue C."/>
            <person name="Calteau A."/>
            <person name="Ghodhbane-Gtari F."/>
            <person name="Essoussi I."/>
            <person name="Nouioui I."/>
            <person name="Abbassi-Ghozzi I."/>
            <person name="Gtari M."/>
        </authorList>
    </citation>
    <scope>NUCLEOTIDE SEQUENCE [LARGE SCALE GENOMIC DNA]</scope>
    <source>
        <strain evidence="10">BC 501</strain>
    </source>
</reference>
<dbReference type="Pfam" id="PF02562">
    <property type="entry name" value="PhoH"/>
    <property type="match status" value="1"/>
</dbReference>
<evidence type="ECO:0000313" key="10">
    <source>
        <dbReference type="Proteomes" id="UP000006461"/>
    </source>
</evidence>
<dbReference type="Proteomes" id="UP000006461">
    <property type="component" value="Chromosome"/>
</dbReference>
<dbReference type="eggNOG" id="COG1702">
    <property type="taxonomic scope" value="Bacteria"/>
</dbReference>
<dbReference type="GO" id="GO:0005524">
    <property type="term" value="F:ATP binding"/>
    <property type="evidence" value="ECO:0007669"/>
    <property type="project" value="UniProtKB-KW"/>
</dbReference>
<feature type="compositionally biased region" description="Low complexity" evidence="7">
    <location>
        <begin position="1"/>
        <end position="31"/>
    </location>
</feature>
<dbReference type="HOGENOM" id="CLU_051654_0_1_11"/>
<dbReference type="PANTHER" id="PTHR30473:SF1">
    <property type="entry name" value="PHOH-LIKE PROTEIN"/>
    <property type="match status" value="1"/>
</dbReference>
<evidence type="ECO:0000256" key="6">
    <source>
        <dbReference type="ARBA" id="ARBA00039970"/>
    </source>
</evidence>
<dbReference type="SUPFAM" id="SSF52540">
    <property type="entry name" value="P-loop containing nucleoside triphosphate hydrolases"/>
    <property type="match status" value="1"/>
</dbReference>
<dbReference type="PATRIC" id="fig|477641.3.peg.1663"/>
<evidence type="ECO:0000256" key="7">
    <source>
        <dbReference type="SAM" id="MobiDB-lite"/>
    </source>
</evidence>
<protein>
    <recommendedName>
        <fullName evidence="6">PhoH-like protein</fullName>
    </recommendedName>
</protein>
<proteinExistence type="inferred from homology"/>
<evidence type="ECO:0000256" key="1">
    <source>
        <dbReference type="ARBA" id="ARBA00004496"/>
    </source>
</evidence>
<feature type="region of interest" description="Disordered" evidence="7">
    <location>
        <begin position="1"/>
        <end position="39"/>
    </location>
</feature>
<dbReference type="InterPro" id="IPR027417">
    <property type="entry name" value="P-loop_NTPase"/>
</dbReference>
<keyword evidence="4" id="KW-0547">Nucleotide-binding</keyword>
<evidence type="ECO:0000313" key="9">
    <source>
        <dbReference type="EMBL" id="CCH87205.1"/>
    </source>
</evidence>
<dbReference type="Gene3D" id="3.40.50.300">
    <property type="entry name" value="P-loop containing nucleotide triphosphate hydrolases"/>
    <property type="match status" value="1"/>
</dbReference>
<name>I4EUZ2_MODI5</name>
<evidence type="ECO:0000256" key="5">
    <source>
        <dbReference type="ARBA" id="ARBA00022840"/>
    </source>
</evidence>
<feature type="region of interest" description="Disordered" evidence="7">
    <location>
        <begin position="352"/>
        <end position="374"/>
    </location>
</feature>
<dbReference type="STRING" id="477641.MODMU_1766"/>
<keyword evidence="5" id="KW-0067">ATP-binding</keyword>
<accession>I4EUZ2</accession>
<feature type="compositionally biased region" description="Low complexity" evidence="7">
    <location>
        <begin position="354"/>
        <end position="374"/>
    </location>
</feature>
<dbReference type="OMA" id="PAQMKMV"/>
<comment type="subcellular location">
    <subcellularLocation>
        <location evidence="1">Cytoplasm</location>
    </subcellularLocation>
</comment>
<dbReference type="GO" id="GO:0005829">
    <property type="term" value="C:cytosol"/>
    <property type="evidence" value="ECO:0007669"/>
    <property type="project" value="TreeGrafter"/>
</dbReference>
<evidence type="ECO:0000256" key="2">
    <source>
        <dbReference type="ARBA" id="ARBA00010393"/>
    </source>
</evidence>
<comment type="similarity">
    <text evidence="2">Belongs to the PhoH family.</text>
</comment>
<evidence type="ECO:0000256" key="4">
    <source>
        <dbReference type="ARBA" id="ARBA00022741"/>
    </source>
</evidence>
<dbReference type="KEGG" id="mmar:MODMU_1766"/>
<keyword evidence="10" id="KW-1185">Reference proteome</keyword>
<dbReference type="InterPro" id="IPR003714">
    <property type="entry name" value="PhoH"/>
</dbReference>
<dbReference type="AlphaFoldDB" id="I4EUZ2"/>
<dbReference type="PANTHER" id="PTHR30473">
    <property type="entry name" value="PROTEIN PHOH"/>
    <property type="match status" value="1"/>
</dbReference>
<organism evidence="9 10">
    <name type="scientific">Modestobacter italicus (strain DSM 44449 / CECT 9708 / BC 501)</name>
    <dbReference type="NCBI Taxonomy" id="2732864"/>
    <lineage>
        <taxon>Bacteria</taxon>
        <taxon>Bacillati</taxon>
        <taxon>Actinomycetota</taxon>
        <taxon>Actinomycetes</taxon>
        <taxon>Geodermatophilales</taxon>
        <taxon>Geodermatophilaceae</taxon>
        <taxon>Modestobacter</taxon>
    </lineage>
</organism>
<dbReference type="InterPro" id="IPR051451">
    <property type="entry name" value="PhoH2-like"/>
</dbReference>
<gene>
    <name evidence="9" type="primary">PhoH</name>
    <name evidence="9" type="ordered locus">MODMU_1766</name>
</gene>
<keyword evidence="3" id="KW-0963">Cytoplasm</keyword>
<dbReference type="EMBL" id="FO203431">
    <property type="protein sequence ID" value="CCH87205.1"/>
    <property type="molecule type" value="Genomic_DNA"/>
</dbReference>
<sequence>MPDTAPDAAPAAPGAATQRELSARAAGAGTPDAPPAVRTSLTVPDSVSMVALLGQSDELLRLVESELAADVHVRGNEIAITGQPADNAFAVRVFDELIALLATGQALRPDSVRRVVAMLKAGGSERPADVLSLDIISRRGRTIRPKTLNQKRYVDAIDKNSVVFGIGPAGTGKTYLAMAKAVQALQTKQVNRIILTRPAVEAGERLGFLPGSLSDKIDPYLRPLYDALHDMVDPESIPRLMAAGTIEVAPLAYMRGRTLNDAFVILDEAQNTTAEQMKMFLTRLGFGSKMVVTGDVTQVDLPGGAQSGLRIVREILDGIDDVHFSTLTSTDVVRHRLVGDIVDAYERFDATRQPAATGPARASRPARSTRQQGS</sequence>